<dbReference type="EMBL" id="VWPK01000001">
    <property type="protein sequence ID" value="KAA5614619.1"/>
    <property type="molecule type" value="Genomic_DNA"/>
</dbReference>
<dbReference type="PROSITE" id="PS51063">
    <property type="entry name" value="HTH_CRP_2"/>
    <property type="match status" value="1"/>
</dbReference>
<dbReference type="InterPro" id="IPR036388">
    <property type="entry name" value="WH-like_DNA-bd_sf"/>
</dbReference>
<dbReference type="Proteomes" id="UP000325255">
    <property type="component" value="Unassembled WGS sequence"/>
</dbReference>
<keyword evidence="1" id="KW-0805">Transcription regulation</keyword>
<dbReference type="InterPro" id="IPR014710">
    <property type="entry name" value="RmlC-like_jellyroll"/>
</dbReference>
<dbReference type="SMART" id="SM00100">
    <property type="entry name" value="cNMP"/>
    <property type="match status" value="1"/>
</dbReference>
<evidence type="ECO:0000256" key="2">
    <source>
        <dbReference type="ARBA" id="ARBA00023125"/>
    </source>
</evidence>
<protein>
    <submittedName>
        <fullName evidence="5">Crp/Fnr family transcriptional regulator</fullName>
    </submittedName>
</protein>
<name>A0A5M6J304_9PROT</name>
<comment type="caution">
    <text evidence="5">The sequence shown here is derived from an EMBL/GenBank/DDBJ whole genome shotgun (WGS) entry which is preliminary data.</text>
</comment>
<dbReference type="SUPFAM" id="SSF51206">
    <property type="entry name" value="cAMP-binding domain-like"/>
    <property type="match status" value="1"/>
</dbReference>
<dbReference type="Pfam" id="PF00027">
    <property type="entry name" value="cNMP_binding"/>
    <property type="match status" value="1"/>
</dbReference>
<dbReference type="CDD" id="cd00038">
    <property type="entry name" value="CAP_ED"/>
    <property type="match status" value="1"/>
</dbReference>
<dbReference type="Gene3D" id="2.60.120.10">
    <property type="entry name" value="Jelly Rolls"/>
    <property type="match status" value="1"/>
</dbReference>
<evidence type="ECO:0000313" key="6">
    <source>
        <dbReference type="Proteomes" id="UP000325255"/>
    </source>
</evidence>
<proteinExistence type="predicted"/>
<reference evidence="5 6" key="1">
    <citation type="submission" date="2019-09" db="EMBL/GenBank/DDBJ databases">
        <title>Genome sequence of Rhodovastum atsumiense, a diverse member of the Acetobacteraceae family of non-sulfur purple photosynthetic bacteria.</title>
        <authorList>
            <person name="Meyer T."/>
            <person name="Kyndt J."/>
        </authorList>
    </citation>
    <scope>NUCLEOTIDE SEQUENCE [LARGE SCALE GENOMIC DNA]</scope>
    <source>
        <strain evidence="5 6">DSM 21279</strain>
    </source>
</reference>
<evidence type="ECO:0000256" key="1">
    <source>
        <dbReference type="ARBA" id="ARBA00023015"/>
    </source>
</evidence>
<dbReference type="GO" id="GO:0003700">
    <property type="term" value="F:DNA-binding transcription factor activity"/>
    <property type="evidence" value="ECO:0007669"/>
    <property type="project" value="TreeGrafter"/>
</dbReference>
<accession>A0A5M6J304</accession>
<sequence length="267" mass="29079">MGFCASLGTHEITEFAALRKAHRHFPGGHELYVQGEKCPSYFIVLDGWVGLRVVLENGSGHMPDVALRGGLLGACPGPDSVMSHTACCLGPVSACIVSREALDGAAAADPRIARRLTELMACREGRITSHFASATGRSARERIACLLFELFYRVTGRTPLHPGEAIEIPLTLSHIAEATGLTAVHVNRMVRQLREQQVLHFIRHRLQVLDPAAFARVAQFDTDPAYFLDEGLRPEAGMDLARPGFTGMAQPPRHWLGQDEVMPAAGR</sequence>
<dbReference type="SUPFAM" id="SSF46785">
    <property type="entry name" value="Winged helix' DNA-binding domain"/>
    <property type="match status" value="1"/>
</dbReference>
<dbReference type="InterPro" id="IPR050397">
    <property type="entry name" value="Env_Response_Regulators"/>
</dbReference>
<dbReference type="GO" id="GO:0003677">
    <property type="term" value="F:DNA binding"/>
    <property type="evidence" value="ECO:0007669"/>
    <property type="project" value="UniProtKB-KW"/>
</dbReference>
<evidence type="ECO:0000313" key="5">
    <source>
        <dbReference type="EMBL" id="KAA5614619.1"/>
    </source>
</evidence>
<dbReference type="AlphaFoldDB" id="A0A5M6J304"/>
<dbReference type="PANTHER" id="PTHR24567:SF68">
    <property type="entry name" value="DNA-BINDING TRANSCRIPTIONAL DUAL REGULATOR CRP"/>
    <property type="match status" value="1"/>
</dbReference>
<dbReference type="InterPro" id="IPR036390">
    <property type="entry name" value="WH_DNA-bd_sf"/>
</dbReference>
<gene>
    <name evidence="5" type="ORF">F1189_00370</name>
</gene>
<evidence type="ECO:0000256" key="3">
    <source>
        <dbReference type="ARBA" id="ARBA00023163"/>
    </source>
</evidence>
<dbReference type="Pfam" id="PF13545">
    <property type="entry name" value="HTH_Crp_2"/>
    <property type="match status" value="1"/>
</dbReference>
<dbReference type="InterPro" id="IPR000595">
    <property type="entry name" value="cNMP-bd_dom"/>
</dbReference>
<organism evidence="5 6">
    <name type="scientific">Rhodovastum atsumiense</name>
    <dbReference type="NCBI Taxonomy" id="504468"/>
    <lineage>
        <taxon>Bacteria</taxon>
        <taxon>Pseudomonadati</taxon>
        <taxon>Pseudomonadota</taxon>
        <taxon>Alphaproteobacteria</taxon>
        <taxon>Acetobacterales</taxon>
        <taxon>Acetobacteraceae</taxon>
        <taxon>Rhodovastum</taxon>
    </lineage>
</organism>
<dbReference type="GO" id="GO:0005829">
    <property type="term" value="C:cytosol"/>
    <property type="evidence" value="ECO:0007669"/>
    <property type="project" value="TreeGrafter"/>
</dbReference>
<evidence type="ECO:0000259" key="4">
    <source>
        <dbReference type="PROSITE" id="PS51063"/>
    </source>
</evidence>
<feature type="domain" description="HTH crp-type" evidence="4">
    <location>
        <begin position="137"/>
        <end position="212"/>
    </location>
</feature>
<dbReference type="OrthoDB" id="7584044at2"/>
<dbReference type="Gene3D" id="1.10.10.10">
    <property type="entry name" value="Winged helix-like DNA-binding domain superfamily/Winged helix DNA-binding domain"/>
    <property type="match status" value="1"/>
</dbReference>
<dbReference type="InterPro" id="IPR012318">
    <property type="entry name" value="HTH_CRP"/>
</dbReference>
<dbReference type="RefSeq" id="WP_150038330.1">
    <property type="nucleotide sequence ID" value="NZ_OW485601.1"/>
</dbReference>
<keyword evidence="3" id="KW-0804">Transcription</keyword>
<dbReference type="PANTHER" id="PTHR24567">
    <property type="entry name" value="CRP FAMILY TRANSCRIPTIONAL REGULATORY PROTEIN"/>
    <property type="match status" value="1"/>
</dbReference>
<keyword evidence="2" id="KW-0238">DNA-binding</keyword>
<dbReference type="InterPro" id="IPR018490">
    <property type="entry name" value="cNMP-bd_dom_sf"/>
</dbReference>
<keyword evidence="6" id="KW-1185">Reference proteome</keyword>